<dbReference type="Ensembl" id="ENSEBUT00000028012.1">
    <property type="protein sequence ID" value="ENSEBUP00000027436.1"/>
    <property type="gene ID" value="ENSEBUG00000016816.1"/>
</dbReference>
<reference evidence="5" key="1">
    <citation type="submission" date="2025-08" db="UniProtKB">
        <authorList>
            <consortium name="Ensembl"/>
        </authorList>
    </citation>
    <scope>IDENTIFICATION</scope>
</reference>
<evidence type="ECO:0000256" key="4">
    <source>
        <dbReference type="SAM" id="MobiDB-lite"/>
    </source>
</evidence>
<reference evidence="5" key="2">
    <citation type="submission" date="2025-09" db="UniProtKB">
        <authorList>
            <consortium name="Ensembl"/>
        </authorList>
    </citation>
    <scope>IDENTIFICATION</scope>
</reference>
<evidence type="ECO:0000256" key="1">
    <source>
        <dbReference type="ARBA" id="ARBA00034118"/>
    </source>
</evidence>
<dbReference type="Pfam" id="PF10169">
    <property type="entry name" value="LLPH"/>
    <property type="match status" value="1"/>
</dbReference>
<dbReference type="GO" id="GO:0005730">
    <property type="term" value="C:nucleolus"/>
    <property type="evidence" value="ECO:0007669"/>
    <property type="project" value="TreeGrafter"/>
</dbReference>
<dbReference type="GO" id="GO:0097484">
    <property type="term" value="P:dendrite extension"/>
    <property type="evidence" value="ECO:0007669"/>
    <property type="project" value="TreeGrafter"/>
</dbReference>
<comment type="similarity">
    <text evidence="1">Belongs to the learning-associated protein family.</text>
</comment>
<evidence type="ECO:0000256" key="3">
    <source>
        <dbReference type="ARBA" id="ARBA00034144"/>
    </source>
</evidence>
<sequence>MSSGIISYQLLHNYMVCTKKVDHIRDFRLCRNCLLVKNSLICFCTIYRLAAYHVTLGNNGFVFGEVFAHRVVILISYIDPICRYFFQVMAKGAHCKWKRKMRAAKRQRYAPRELSRLKATLGKLSAFEALSDIARFTAGPWNRSVKSKPRDKEMVTIDSGVTETRETTLDGPQETQTEEVTQKNETKKIKVEKMDTGHKRDSATMLDQNGHYPNWMHPRQCKRLKRKRLRKARKNVH</sequence>
<evidence type="ECO:0000256" key="2">
    <source>
        <dbReference type="ARBA" id="ARBA00034141"/>
    </source>
</evidence>
<protein>
    <recommendedName>
        <fullName evidence="2">Protein LLP homolog</fullName>
    </recommendedName>
    <alternativeName>
        <fullName evidence="3">Protein LAPS18-like</fullName>
    </alternativeName>
</protein>
<dbReference type="PANTHER" id="PTHR34253:SF1">
    <property type="entry name" value="PROTEIN LLP HOMOLOG"/>
    <property type="match status" value="1"/>
</dbReference>
<dbReference type="Proteomes" id="UP000694388">
    <property type="component" value="Unplaced"/>
</dbReference>
<name>A0A8C4RAD0_EPTBU</name>
<feature type="compositionally biased region" description="Basic and acidic residues" evidence="4">
    <location>
        <begin position="180"/>
        <end position="202"/>
    </location>
</feature>
<feature type="region of interest" description="Disordered" evidence="4">
    <location>
        <begin position="163"/>
        <end position="219"/>
    </location>
</feature>
<dbReference type="GO" id="GO:0003723">
    <property type="term" value="F:RNA binding"/>
    <property type="evidence" value="ECO:0007669"/>
    <property type="project" value="TreeGrafter"/>
</dbReference>
<dbReference type="GO" id="GO:0001099">
    <property type="term" value="F:basal RNA polymerase II transcription machinery binding"/>
    <property type="evidence" value="ECO:0007669"/>
    <property type="project" value="TreeGrafter"/>
</dbReference>
<evidence type="ECO:0000313" key="5">
    <source>
        <dbReference type="Ensembl" id="ENSEBUP00000027436.1"/>
    </source>
</evidence>
<organism evidence="5 6">
    <name type="scientific">Eptatretus burgeri</name>
    <name type="common">Inshore hagfish</name>
    <dbReference type="NCBI Taxonomy" id="7764"/>
    <lineage>
        <taxon>Eukaryota</taxon>
        <taxon>Metazoa</taxon>
        <taxon>Chordata</taxon>
        <taxon>Craniata</taxon>
        <taxon>Vertebrata</taxon>
        <taxon>Cyclostomata</taxon>
        <taxon>Myxini</taxon>
        <taxon>Myxiniformes</taxon>
        <taxon>Myxinidae</taxon>
        <taxon>Eptatretinae</taxon>
        <taxon>Eptatretus</taxon>
    </lineage>
</organism>
<dbReference type="PANTHER" id="PTHR34253">
    <property type="entry name" value="PROTEIN LLP HOMOLOG"/>
    <property type="match status" value="1"/>
</dbReference>
<keyword evidence="6" id="KW-1185">Reference proteome</keyword>
<accession>A0A8C4RAD0</accession>
<evidence type="ECO:0000313" key="6">
    <source>
        <dbReference type="Proteomes" id="UP000694388"/>
    </source>
</evidence>
<dbReference type="AlphaFoldDB" id="A0A8C4RAD0"/>
<dbReference type="InterPro" id="IPR018784">
    <property type="entry name" value="LLPH-like"/>
</dbReference>
<proteinExistence type="inferred from homology"/>